<feature type="binding site" evidence="11">
    <location>
        <begin position="68"/>
        <end position="69"/>
    </location>
    <ligand>
        <name>beta-D-galactose</name>
        <dbReference type="ChEBI" id="CHEBI:27667"/>
    </ligand>
</feature>
<feature type="binding site" evidence="10">
    <location>
        <position position="234"/>
    </location>
    <ligand>
        <name>beta-D-galactose</name>
        <dbReference type="ChEBI" id="CHEBI:27667"/>
    </ligand>
</feature>
<evidence type="ECO:0000256" key="7">
    <source>
        <dbReference type="ARBA" id="ARBA00023277"/>
    </source>
</evidence>
<evidence type="ECO:0000256" key="10">
    <source>
        <dbReference type="PIRSR" id="PIRSR005096-2"/>
    </source>
</evidence>
<dbReference type="InterPro" id="IPR014718">
    <property type="entry name" value="GH-type_carb-bd"/>
</dbReference>
<keyword evidence="13" id="KW-1185">Reference proteome</keyword>
<dbReference type="GO" id="GO:0004034">
    <property type="term" value="F:aldose 1-epimerase activity"/>
    <property type="evidence" value="ECO:0007669"/>
    <property type="project" value="UniProtKB-EC"/>
</dbReference>
<dbReference type="EMBL" id="JABBFX010000001">
    <property type="protein sequence ID" value="NML45078.1"/>
    <property type="molecule type" value="Genomic_DNA"/>
</dbReference>
<keyword evidence="7 8" id="KW-0119">Carbohydrate metabolism</keyword>
<dbReference type="GO" id="GO:0030246">
    <property type="term" value="F:carbohydrate binding"/>
    <property type="evidence" value="ECO:0007669"/>
    <property type="project" value="InterPro"/>
</dbReference>
<dbReference type="PROSITE" id="PS00545">
    <property type="entry name" value="ALDOSE_1_EPIMERASE"/>
    <property type="match status" value="1"/>
</dbReference>
<comment type="catalytic activity">
    <reaction evidence="1 8">
        <text>alpha-D-glucose = beta-D-glucose</text>
        <dbReference type="Rhea" id="RHEA:10264"/>
        <dbReference type="ChEBI" id="CHEBI:15903"/>
        <dbReference type="ChEBI" id="CHEBI:17925"/>
        <dbReference type="EC" id="5.1.3.3"/>
    </reaction>
</comment>
<dbReference type="InterPro" id="IPR011013">
    <property type="entry name" value="Gal_mutarotase_sf_dom"/>
</dbReference>
<dbReference type="AlphaFoldDB" id="A0A848HBX9"/>
<dbReference type="NCBIfam" id="NF008277">
    <property type="entry name" value="PRK11055.1"/>
    <property type="match status" value="1"/>
</dbReference>
<feature type="binding site" evidence="11">
    <location>
        <begin position="165"/>
        <end position="167"/>
    </location>
    <ligand>
        <name>beta-D-galactose</name>
        <dbReference type="ChEBI" id="CHEBI:27667"/>
    </ligand>
</feature>
<organism evidence="12 13">
    <name type="scientific">Ramlibacter agri</name>
    <dbReference type="NCBI Taxonomy" id="2728837"/>
    <lineage>
        <taxon>Bacteria</taxon>
        <taxon>Pseudomonadati</taxon>
        <taxon>Pseudomonadota</taxon>
        <taxon>Betaproteobacteria</taxon>
        <taxon>Burkholderiales</taxon>
        <taxon>Comamonadaceae</taxon>
        <taxon>Ramlibacter</taxon>
    </lineage>
</organism>
<feature type="active site" description="Proton acceptor" evidence="9">
    <location>
        <position position="296"/>
    </location>
</feature>
<evidence type="ECO:0000313" key="13">
    <source>
        <dbReference type="Proteomes" id="UP000541185"/>
    </source>
</evidence>
<gene>
    <name evidence="12" type="ORF">HHL11_15070</name>
</gene>
<dbReference type="PIRSF" id="PIRSF005096">
    <property type="entry name" value="GALM"/>
    <property type="match status" value="1"/>
</dbReference>
<dbReference type="PANTHER" id="PTHR10091">
    <property type="entry name" value="ALDOSE-1-EPIMERASE"/>
    <property type="match status" value="1"/>
</dbReference>
<evidence type="ECO:0000256" key="2">
    <source>
        <dbReference type="ARBA" id="ARBA00005028"/>
    </source>
</evidence>
<protein>
    <recommendedName>
        <fullName evidence="5 8">Aldose 1-epimerase</fullName>
        <ecNumber evidence="4 8">5.1.3.3</ecNumber>
    </recommendedName>
</protein>
<evidence type="ECO:0000256" key="9">
    <source>
        <dbReference type="PIRSR" id="PIRSR005096-1"/>
    </source>
</evidence>
<sequence length="331" mass="36709">MNTGLREYHLDNGAGLALSVINRGGIVTGLQVPDRHGRLANVVLGLPTVADYEKPHPHLGALVGRYANRIAHGRFAIDGHNYQLPQNNGQNTLHGGPEGFGRRWWEVTPHGSSSLELRLASEDGDQGFPGRLEVQVRYTLTPRNEWRIDYQARCDRATVVNLTNHSYFNLAGGGSVLDHTLTLAAQRYCAVDASLIPESVEMVAGTPFDFRTATRIGERIREPHPQLLRARGYDHNWVLDGEGLRFAARVEEPTSGRVMEVLTTEPGVQFYTGNFLDGTLAGRDGVLRQSDGLCLETQHFPDSPNHPDYPSTLLRPGETFHSTTVYRFTHL</sequence>
<dbReference type="Pfam" id="PF01263">
    <property type="entry name" value="Aldose_epim"/>
    <property type="match status" value="1"/>
</dbReference>
<evidence type="ECO:0000256" key="5">
    <source>
        <dbReference type="ARBA" id="ARBA00014165"/>
    </source>
</evidence>
<reference evidence="12 13" key="1">
    <citation type="submission" date="2020-04" db="EMBL/GenBank/DDBJ databases">
        <title>Ramlibacter sp. G-1-2-2 isolated from soil.</title>
        <authorList>
            <person name="Dahal R.H."/>
        </authorList>
    </citation>
    <scope>NUCLEOTIDE SEQUENCE [LARGE SCALE GENOMIC DNA]</scope>
    <source>
        <strain evidence="12 13">G-1-2-2</strain>
    </source>
</reference>
<dbReference type="InterPro" id="IPR018052">
    <property type="entry name" value="Ald1_epimerase_CS"/>
</dbReference>
<comment type="similarity">
    <text evidence="3 8">Belongs to the aldose epimerase family.</text>
</comment>
<dbReference type="InterPro" id="IPR008183">
    <property type="entry name" value="Aldose_1/G6P_1-epimerase"/>
</dbReference>
<comment type="caution">
    <text evidence="12">The sequence shown here is derived from an EMBL/GenBank/DDBJ whole genome shotgun (WGS) entry which is preliminary data.</text>
</comment>
<dbReference type="SUPFAM" id="SSF74650">
    <property type="entry name" value="Galactose mutarotase-like"/>
    <property type="match status" value="1"/>
</dbReference>
<accession>A0A848HBX9</accession>
<evidence type="ECO:0000256" key="4">
    <source>
        <dbReference type="ARBA" id="ARBA00013185"/>
    </source>
</evidence>
<evidence type="ECO:0000256" key="11">
    <source>
        <dbReference type="PIRSR" id="PIRSR005096-3"/>
    </source>
</evidence>
<dbReference type="InterPro" id="IPR047215">
    <property type="entry name" value="Galactose_mutarotase-like"/>
</dbReference>
<dbReference type="EC" id="5.1.3.3" evidence="4 8"/>
<dbReference type="Gene3D" id="2.70.98.10">
    <property type="match status" value="1"/>
</dbReference>
<name>A0A848HBX9_9BURK</name>
<dbReference type="PANTHER" id="PTHR10091:SF0">
    <property type="entry name" value="GALACTOSE MUTAROTASE"/>
    <property type="match status" value="1"/>
</dbReference>
<dbReference type="InterPro" id="IPR015443">
    <property type="entry name" value="Aldose_1-epimerase"/>
</dbReference>
<evidence type="ECO:0000256" key="6">
    <source>
        <dbReference type="ARBA" id="ARBA00023235"/>
    </source>
</evidence>
<dbReference type="UniPathway" id="UPA00242"/>
<dbReference type="GO" id="GO:0005737">
    <property type="term" value="C:cytoplasm"/>
    <property type="evidence" value="ECO:0007669"/>
    <property type="project" value="TreeGrafter"/>
</dbReference>
<feature type="active site" description="Proton donor" evidence="9">
    <location>
        <position position="165"/>
    </location>
</feature>
<dbReference type="Proteomes" id="UP000541185">
    <property type="component" value="Unassembled WGS sequence"/>
</dbReference>
<keyword evidence="6 8" id="KW-0413">Isomerase</keyword>
<evidence type="ECO:0000256" key="8">
    <source>
        <dbReference type="PIRNR" id="PIRNR005096"/>
    </source>
</evidence>
<evidence type="ECO:0000313" key="12">
    <source>
        <dbReference type="EMBL" id="NML45078.1"/>
    </source>
</evidence>
<evidence type="ECO:0000256" key="1">
    <source>
        <dbReference type="ARBA" id="ARBA00001614"/>
    </source>
</evidence>
<evidence type="ECO:0000256" key="3">
    <source>
        <dbReference type="ARBA" id="ARBA00006206"/>
    </source>
</evidence>
<dbReference type="CDD" id="cd09019">
    <property type="entry name" value="galactose_mutarotase_like"/>
    <property type="match status" value="1"/>
</dbReference>
<dbReference type="GO" id="GO:0006006">
    <property type="term" value="P:glucose metabolic process"/>
    <property type="evidence" value="ECO:0007669"/>
    <property type="project" value="TreeGrafter"/>
</dbReference>
<dbReference type="RefSeq" id="WP_169419167.1">
    <property type="nucleotide sequence ID" value="NZ_JABBFX010000001.1"/>
</dbReference>
<dbReference type="GO" id="GO:0033499">
    <property type="term" value="P:galactose catabolic process via UDP-galactose, Leloir pathway"/>
    <property type="evidence" value="ECO:0007669"/>
    <property type="project" value="TreeGrafter"/>
</dbReference>
<comment type="pathway">
    <text evidence="2 8">Carbohydrate metabolism; hexose metabolism.</text>
</comment>
<proteinExistence type="inferred from homology"/>